<evidence type="ECO:0000313" key="1">
    <source>
        <dbReference type="EMBL" id="ACG25565.1"/>
    </source>
</evidence>
<sequence>MESFPLHLPMALLPPGRSSTPQRLESDPLSIPLNFKLLWRFFCPAENPPWALEAPSSRWSTQGLTDALSMAGFEQWVEPLFLPWHLTPAPPLFPHKAAATTALSPWTPTPHCFPSFSPSLRSPTVGNAAVPASRASQRASCVRHNAKKGHCVVDSALVMPCVLATRCTASSCTRLLSKQHQ</sequence>
<name>B6SL32_MAIZE</name>
<reference evidence="1" key="1">
    <citation type="journal article" date="2009" name="Plant Mol. Biol.">
        <title>Insights into corn genes derived from large-scale cDNA sequencing.</title>
        <authorList>
            <person name="Alexandrov N.N."/>
            <person name="Brover V.V."/>
            <person name="Freidin S."/>
            <person name="Troukhan M.E."/>
            <person name="Tatarinova T.V."/>
            <person name="Zhang H."/>
            <person name="Swaller T.J."/>
            <person name="Lu Y.P."/>
            <person name="Bouck J."/>
            <person name="Flavell R.B."/>
            <person name="Feldmann K.A."/>
        </authorList>
    </citation>
    <scope>NUCLEOTIDE SEQUENCE</scope>
</reference>
<organism evidence="1">
    <name type="scientific">Zea mays</name>
    <name type="common">Maize</name>
    <dbReference type="NCBI Taxonomy" id="4577"/>
    <lineage>
        <taxon>Eukaryota</taxon>
        <taxon>Viridiplantae</taxon>
        <taxon>Streptophyta</taxon>
        <taxon>Embryophyta</taxon>
        <taxon>Tracheophyta</taxon>
        <taxon>Spermatophyta</taxon>
        <taxon>Magnoliopsida</taxon>
        <taxon>Liliopsida</taxon>
        <taxon>Poales</taxon>
        <taxon>Poaceae</taxon>
        <taxon>PACMAD clade</taxon>
        <taxon>Panicoideae</taxon>
        <taxon>Andropogonodae</taxon>
        <taxon>Andropogoneae</taxon>
        <taxon>Tripsacinae</taxon>
        <taxon>Zea</taxon>
    </lineage>
</organism>
<proteinExistence type="evidence at transcript level"/>
<protein>
    <submittedName>
        <fullName evidence="1">Uncharacterized protein</fullName>
    </submittedName>
</protein>
<accession>B6SL32</accession>
<dbReference type="AlphaFoldDB" id="B6SL32"/>
<dbReference type="EMBL" id="EU953447">
    <property type="protein sequence ID" value="ACG25565.1"/>
    <property type="molecule type" value="mRNA"/>
</dbReference>